<name>A0A174B8E9_9FIRM</name>
<protein>
    <submittedName>
        <fullName evidence="2">Uncharacterized protein</fullName>
    </submittedName>
</protein>
<evidence type="ECO:0000313" key="3">
    <source>
        <dbReference type="Proteomes" id="UP000095679"/>
    </source>
</evidence>
<evidence type="ECO:0000313" key="2">
    <source>
        <dbReference type="EMBL" id="CUN97291.1"/>
    </source>
</evidence>
<dbReference type="RefSeq" id="WP_055298181.1">
    <property type="nucleotide sequence ID" value="NZ_BLYK01000011.1"/>
</dbReference>
<dbReference type="EMBL" id="CYZL01000006">
    <property type="protein sequence ID" value="CUN97291.1"/>
    <property type="molecule type" value="Genomic_DNA"/>
</dbReference>
<organism evidence="2 3">
    <name type="scientific">Anaerobutyricum hallii</name>
    <dbReference type="NCBI Taxonomy" id="39488"/>
    <lineage>
        <taxon>Bacteria</taxon>
        <taxon>Bacillati</taxon>
        <taxon>Bacillota</taxon>
        <taxon>Clostridia</taxon>
        <taxon>Lachnospirales</taxon>
        <taxon>Lachnospiraceae</taxon>
        <taxon>Anaerobutyricum</taxon>
    </lineage>
</organism>
<sequence length="187" mass="21620">MKKSVKKVMKTTAILLLALIFAGSPAISPITSKTTIEAEASAKSDKAVKNARKCYYSARKNLRRYKKVRNGSTSTDYWSKNKLVFSEIKPDKRDFLSIKNTVCEYYYSKSKLVFAFAYRKKGRKVKEYRAYYMGGKCYRYIGSDKKVHTYGSGKSYERMSGMAKKLYYKGRRNIELAYEANEPIENK</sequence>
<keyword evidence="1" id="KW-0732">Signal</keyword>
<dbReference type="Proteomes" id="UP000095679">
    <property type="component" value="Unassembled WGS sequence"/>
</dbReference>
<reference evidence="2 3" key="1">
    <citation type="submission" date="2015-09" db="EMBL/GenBank/DDBJ databases">
        <authorList>
            <consortium name="Pathogen Informatics"/>
        </authorList>
    </citation>
    <scope>NUCLEOTIDE SEQUENCE [LARGE SCALE GENOMIC DNA]</scope>
    <source>
        <strain evidence="2 3">2789STDY5834835</strain>
    </source>
</reference>
<dbReference type="AlphaFoldDB" id="A0A174B8E9"/>
<gene>
    <name evidence="2" type="ORF">ERS852450_00943</name>
</gene>
<evidence type="ECO:0000256" key="1">
    <source>
        <dbReference type="SAM" id="SignalP"/>
    </source>
</evidence>
<feature type="signal peptide" evidence="1">
    <location>
        <begin position="1"/>
        <end position="28"/>
    </location>
</feature>
<accession>A0A174B8E9</accession>
<feature type="chain" id="PRO_5039343355" evidence="1">
    <location>
        <begin position="29"/>
        <end position="187"/>
    </location>
</feature>
<proteinExistence type="predicted"/>